<comment type="similarity">
    <text evidence="1">Belongs to the sel-1 family.</text>
</comment>
<accession>A0A6U4KSW9</accession>
<evidence type="ECO:0000256" key="1">
    <source>
        <dbReference type="ARBA" id="ARBA00038101"/>
    </source>
</evidence>
<dbReference type="EMBL" id="HBGJ01043722">
    <property type="protein sequence ID" value="CAD9269100.1"/>
    <property type="molecule type" value="Transcribed_RNA"/>
</dbReference>
<dbReference type="SMART" id="SM00671">
    <property type="entry name" value="SEL1"/>
    <property type="match status" value="5"/>
</dbReference>
<dbReference type="Gene3D" id="1.25.40.10">
    <property type="entry name" value="Tetratricopeptide repeat domain"/>
    <property type="match status" value="2"/>
</dbReference>
<name>A0A6U4KSW9_9STRA</name>
<dbReference type="InterPro" id="IPR050767">
    <property type="entry name" value="Sel1_AlgK"/>
</dbReference>
<evidence type="ECO:0000256" key="2">
    <source>
        <dbReference type="SAM" id="SignalP"/>
    </source>
</evidence>
<dbReference type="InterPro" id="IPR006597">
    <property type="entry name" value="Sel1-like"/>
</dbReference>
<dbReference type="InterPro" id="IPR011990">
    <property type="entry name" value="TPR-like_helical_dom_sf"/>
</dbReference>
<dbReference type="Pfam" id="PF08238">
    <property type="entry name" value="Sel1"/>
    <property type="match status" value="5"/>
</dbReference>
<keyword evidence="2" id="KW-0732">Signal</keyword>
<organism evidence="4">
    <name type="scientific">Phaeomonas parva</name>
    <dbReference type="NCBI Taxonomy" id="124430"/>
    <lineage>
        <taxon>Eukaryota</taxon>
        <taxon>Sar</taxon>
        <taxon>Stramenopiles</taxon>
        <taxon>Ochrophyta</taxon>
        <taxon>Pinguiophyceae</taxon>
        <taxon>Pinguiochrysidales</taxon>
        <taxon>Pinguiochrysidaceae</taxon>
        <taxon>Phaeomonas</taxon>
    </lineage>
</organism>
<evidence type="ECO:0000313" key="6">
    <source>
        <dbReference type="EMBL" id="CAD9269100.1"/>
    </source>
</evidence>
<dbReference type="EMBL" id="HBGJ01043714">
    <property type="protein sequence ID" value="CAD9269092.1"/>
    <property type="molecule type" value="Transcribed_RNA"/>
</dbReference>
<feature type="signal peptide" evidence="2">
    <location>
        <begin position="1"/>
        <end position="27"/>
    </location>
</feature>
<dbReference type="AlphaFoldDB" id="A0A6U4KSW9"/>
<dbReference type="PANTHER" id="PTHR11102:SF160">
    <property type="entry name" value="ERAD-ASSOCIATED E3 UBIQUITIN-PROTEIN LIGASE COMPONENT HRD3"/>
    <property type="match status" value="1"/>
</dbReference>
<protein>
    <submittedName>
        <fullName evidence="4">Uncharacterized protein</fullName>
    </submittedName>
</protein>
<gene>
    <name evidence="3" type="ORF">PPAR1163_LOCUS27529</name>
    <name evidence="4" type="ORF">PPAR1163_LOCUS27533</name>
    <name evidence="5" type="ORF">PPAR1163_LOCUS27536</name>
    <name evidence="6" type="ORF">PPAR1163_LOCUS27537</name>
</gene>
<dbReference type="EMBL" id="HBGJ01043721">
    <property type="protein sequence ID" value="CAD9269099.1"/>
    <property type="molecule type" value="Transcribed_RNA"/>
</dbReference>
<dbReference type="SUPFAM" id="SSF81901">
    <property type="entry name" value="HCP-like"/>
    <property type="match status" value="2"/>
</dbReference>
<sequence>MAVLRALRAAAAVALLLPGFALRGSLAQPSGAGLDVTLGEEVGLEPGDDIDPATVNAVIQGAGRGSPESLYFLGLFRLYGMGMAKDELRALQSFRRAAEAGHPFAQFSLGTMLFSGLGGMRDLRSARAWLETAASNGDHPDSDFMLGRVYYELNAMAAATSDAGAAGVTEDYVQLAEDAFGRAIEHGADRVQARSKYYLGVMAEYGLGSTPSAAAAVEHYTAACAGDVLDACYHLGLIYSYGRGVQQDHATASTYFKRCAEQGHASAMYYLGIFAWQGLSRDVDYMEAALYFEKAAKFAPGGSDIQEKAAAARDELREAIKAARRVNMERLARYDHGQLEDASGFSVYDLEADDFATDFAAAAAAKGGASTQ</sequence>
<feature type="chain" id="PRO_5036393904" evidence="2">
    <location>
        <begin position="28"/>
        <end position="372"/>
    </location>
</feature>
<evidence type="ECO:0000313" key="4">
    <source>
        <dbReference type="EMBL" id="CAD9269096.1"/>
    </source>
</evidence>
<reference evidence="4" key="1">
    <citation type="submission" date="2021-01" db="EMBL/GenBank/DDBJ databases">
        <authorList>
            <person name="Corre E."/>
            <person name="Pelletier E."/>
            <person name="Niang G."/>
            <person name="Scheremetjew M."/>
            <person name="Finn R."/>
            <person name="Kale V."/>
            <person name="Holt S."/>
            <person name="Cochrane G."/>
            <person name="Meng A."/>
            <person name="Brown T."/>
            <person name="Cohen L."/>
        </authorList>
    </citation>
    <scope>NUCLEOTIDE SEQUENCE</scope>
    <source>
        <strain evidence="4">CCMP2877</strain>
    </source>
</reference>
<evidence type="ECO:0000313" key="5">
    <source>
        <dbReference type="EMBL" id="CAD9269099.1"/>
    </source>
</evidence>
<dbReference type="PANTHER" id="PTHR11102">
    <property type="entry name" value="SEL-1-LIKE PROTEIN"/>
    <property type="match status" value="1"/>
</dbReference>
<evidence type="ECO:0000313" key="3">
    <source>
        <dbReference type="EMBL" id="CAD9269092.1"/>
    </source>
</evidence>
<dbReference type="EMBL" id="HBGJ01043718">
    <property type="protein sequence ID" value="CAD9269096.1"/>
    <property type="molecule type" value="Transcribed_RNA"/>
</dbReference>
<proteinExistence type="inferred from homology"/>